<protein>
    <recommendedName>
        <fullName evidence="3">Nucleotidase</fullName>
    </recommendedName>
</protein>
<comment type="caution">
    <text evidence="1">The sequence shown here is derived from an EMBL/GenBank/DDBJ whole genome shotgun (WGS) entry which is preliminary data.</text>
</comment>
<accession>A0A1F8B9X8</accession>
<dbReference type="SUPFAM" id="SSF56784">
    <property type="entry name" value="HAD-like"/>
    <property type="match status" value="1"/>
</dbReference>
<gene>
    <name evidence="1" type="ORF">A2892_04335</name>
</gene>
<reference evidence="1 2" key="1">
    <citation type="journal article" date="2016" name="Nat. Commun.">
        <title>Thousands of microbial genomes shed light on interconnected biogeochemical processes in an aquifer system.</title>
        <authorList>
            <person name="Anantharaman K."/>
            <person name="Brown C.T."/>
            <person name="Hug L.A."/>
            <person name="Sharon I."/>
            <person name="Castelle C.J."/>
            <person name="Probst A.J."/>
            <person name="Thomas B.C."/>
            <person name="Singh A."/>
            <person name="Wilkins M.J."/>
            <person name="Karaoz U."/>
            <person name="Brodie E.L."/>
            <person name="Williams K.H."/>
            <person name="Hubbard S.S."/>
            <person name="Banfield J.F."/>
        </authorList>
    </citation>
    <scope>NUCLEOTIDE SEQUENCE [LARGE SCALE GENOMIC DNA]</scope>
</reference>
<dbReference type="InterPro" id="IPR036412">
    <property type="entry name" value="HAD-like_sf"/>
</dbReference>
<evidence type="ECO:0000313" key="2">
    <source>
        <dbReference type="Proteomes" id="UP000176404"/>
    </source>
</evidence>
<dbReference type="Proteomes" id="UP000176404">
    <property type="component" value="Unassembled WGS sequence"/>
</dbReference>
<dbReference type="STRING" id="1802517.A2892_04335"/>
<evidence type="ECO:0008006" key="3">
    <source>
        <dbReference type="Google" id="ProtNLM"/>
    </source>
</evidence>
<sequence length="178" mass="21240">MKIGFDLDGIFIDKPPFIPKKLIDRLYGSYDHGLSYRFPSKPEQWIRNITHISLFRPAIWENIQKIKSTCTQNAHHYYLISSRFGFLKARTEYLLNKYELSGIFDNIYLNFNNEEPHIFKENILKKLRFDRYIDDDLPLLEFLAKHNPKIVFFWLNKKSNLRLLGNLITTTNLQAILK</sequence>
<dbReference type="EMBL" id="MGHD01000002">
    <property type="protein sequence ID" value="OGM60854.1"/>
    <property type="molecule type" value="Genomic_DNA"/>
</dbReference>
<name>A0A1F8B9X8_9BACT</name>
<evidence type="ECO:0000313" key="1">
    <source>
        <dbReference type="EMBL" id="OGM60854.1"/>
    </source>
</evidence>
<proteinExistence type="predicted"/>
<dbReference type="AlphaFoldDB" id="A0A1F8B9X8"/>
<organism evidence="1 2">
    <name type="scientific">Candidatus Woesebacteria bacterium RIFCSPLOWO2_01_FULL_39_10b</name>
    <dbReference type="NCBI Taxonomy" id="1802517"/>
    <lineage>
        <taxon>Bacteria</taxon>
        <taxon>Candidatus Woeseibacteriota</taxon>
    </lineage>
</organism>